<evidence type="ECO:0000313" key="2">
    <source>
        <dbReference type="EMBL" id="KAF3515310.1"/>
    </source>
</evidence>
<name>A0A8S9PJR7_BRACR</name>
<evidence type="ECO:0008006" key="4">
    <source>
        <dbReference type="Google" id="ProtNLM"/>
    </source>
</evidence>
<accession>A0A8S9PJR7</accession>
<dbReference type="Proteomes" id="UP000712600">
    <property type="component" value="Unassembled WGS sequence"/>
</dbReference>
<dbReference type="EMBL" id="QGKX02001521">
    <property type="protein sequence ID" value="KAF3515310.1"/>
    <property type="molecule type" value="Genomic_DNA"/>
</dbReference>
<keyword evidence="1" id="KW-0732">Signal</keyword>
<reference evidence="2" key="1">
    <citation type="submission" date="2019-12" db="EMBL/GenBank/DDBJ databases">
        <title>Genome sequencing and annotation of Brassica cretica.</title>
        <authorList>
            <person name="Studholme D.J."/>
            <person name="Sarris P."/>
        </authorList>
    </citation>
    <scope>NUCLEOTIDE SEQUENCE</scope>
    <source>
        <strain evidence="2">PFS-109/04</strain>
        <tissue evidence="2">Leaf</tissue>
    </source>
</reference>
<evidence type="ECO:0000313" key="3">
    <source>
        <dbReference type="Proteomes" id="UP000712600"/>
    </source>
</evidence>
<sequence length="127" mass="13502">MLCSHLYWSLLPACAMLRLEMAGRDTAGRYSSIAITSACVDEDRNPAGPYWQGLCKSRRDWAAHLETASRAGPVTEEATGASSCSVVEPVSGGVTADGAQLPEDVGVVENHAMVSFPALDSKLNARY</sequence>
<protein>
    <recommendedName>
        <fullName evidence="4">START domain-containing protein</fullName>
    </recommendedName>
</protein>
<organism evidence="2 3">
    <name type="scientific">Brassica cretica</name>
    <name type="common">Mustard</name>
    <dbReference type="NCBI Taxonomy" id="69181"/>
    <lineage>
        <taxon>Eukaryota</taxon>
        <taxon>Viridiplantae</taxon>
        <taxon>Streptophyta</taxon>
        <taxon>Embryophyta</taxon>
        <taxon>Tracheophyta</taxon>
        <taxon>Spermatophyta</taxon>
        <taxon>Magnoliopsida</taxon>
        <taxon>eudicotyledons</taxon>
        <taxon>Gunneridae</taxon>
        <taxon>Pentapetalae</taxon>
        <taxon>rosids</taxon>
        <taxon>malvids</taxon>
        <taxon>Brassicales</taxon>
        <taxon>Brassicaceae</taxon>
        <taxon>Brassiceae</taxon>
        <taxon>Brassica</taxon>
    </lineage>
</organism>
<dbReference type="AlphaFoldDB" id="A0A8S9PJR7"/>
<feature type="chain" id="PRO_5035728560" description="START domain-containing protein" evidence="1">
    <location>
        <begin position="16"/>
        <end position="127"/>
    </location>
</feature>
<feature type="signal peptide" evidence="1">
    <location>
        <begin position="1"/>
        <end position="15"/>
    </location>
</feature>
<gene>
    <name evidence="2" type="ORF">F2Q69_00005320</name>
</gene>
<proteinExistence type="predicted"/>
<comment type="caution">
    <text evidence="2">The sequence shown here is derived from an EMBL/GenBank/DDBJ whole genome shotgun (WGS) entry which is preliminary data.</text>
</comment>
<evidence type="ECO:0000256" key="1">
    <source>
        <dbReference type="SAM" id="SignalP"/>
    </source>
</evidence>